<keyword evidence="4" id="KW-1185">Reference proteome</keyword>
<gene>
    <name evidence="3" type="ORF">KSF_019350</name>
</gene>
<dbReference type="PANTHER" id="PTHR40446:SF2">
    <property type="entry name" value="N-ACETYLGLUCOSAMINE-1-PHOSPHODIESTER ALPHA-N-ACETYLGLUCOSAMINIDASE"/>
    <property type="match status" value="1"/>
</dbReference>
<sequence length="271" mass="29496">MPTRNTRFFSYFLSCLLFLLSLSSCDALPAALNTGTATPTSSETPLNVWTKAANGIEIRTEDWKSPGNNEDRVTILRLDPQHIHLSIGYQPQFPVSLNEWMKQTHALAVINGGYFDDKNQPTGLLIANGQAHGSSYQGFGGMLAVNAQGHLELRSLHDQPYNPDNEQIQQATQSSPMLVLNGQRTSFNANAASERRTVAAQDKQGRLLLIVSPKEAFSLDELADLLISSDLSIQTALNLDGGASTGMYLRAGNQNVTIDSVTTLPIVIIIK</sequence>
<evidence type="ECO:0000313" key="3">
    <source>
        <dbReference type="EMBL" id="GHO91887.1"/>
    </source>
</evidence>
<evidence type="ECO:0000256" key="1">
    <source>
        <dbReference type="SAM" id="SignalP"/>
    </source>
</evidence>
<dbReference type="AlphaFoldDB" id="A0A8J3II61"/>
<evidence type="ECO:0000313" key="4">
    <source>
        <dbReference type="Proteomes" id="UP000597444"/>
    </source>
</evidence>
<dbReference type="Proteomes" id="UP000597444">
    <property type="component" value="Unassembled WGS sequence"/>
</dbReference>
<evidence type="ECO:0000259" key="2">
    <source>
        <dbReference type="Pfam" id="PF09992"/>
    </source>
</evidence>
<dbReference type="EMBL" id="BNJK01000001">
    <property type="protein sequence ID" value="GHO91887.1"/>
    <property type="molecule type" value="Genomic_DNA"/>
</dbReference>
<accession>A0A8J3II61</accession>
<dbReference type="Pfam" id="PF09992">
    <property type="entry name" value="NAGPA"/>
    <property type="match status" value="1"/>
</dbReference>
<dbReference type="PANTHER" id="PTHR40446">
    <property type="entry name" value="N-ACETYLGLUCOSAMINE-1-PHOSPHODIESTER ALPHA-N-ACETYLGLUCOSAMINIDASE"/>
    <property type="match status" value="1"/>
</dbReference>
<name>A0A8J3II61_9CHLR</name>
<comment type="caution">
    <text evidence="3">The sequence shown here is derived from an EMBL/GenBank/DDBJ whole genome shotgun (WGS) entry which is preliminary data.</text>
</comment>
<proteinExistence type="predicted"/>
<organism evidence="3 4">
    <name type="scientific">Reticulibacter mediterranei</name>
    <dbReference type="NCBI Taxonomy" id="2778369"/>
    <lineage>
        <taxon>Bacteria</taxon>
        <taxon>Bacillati</taxon>
        <taxon>Chloroflexota</taxon>
        <taxon>Ktedonobacteria</taxon>
        <taxon>Ktedonobacterales</taxon>
        <taxon>Reticulibacteraceae</taxon>
        <taxon>Reticulibacter</taxon>
    </lineage>
</organism>
<feature type="chain" id="PRO_5035214501" description="Phosphodiester glycosidase domain-containing protein" evidence="1">
    <location>
        <begin position="27"/>
        <end position="271"/>
    </location>
</feature>
<feature type="signal peptide" evidence="1">
    <location>
        <begin position="1"/>
        <end position="26"/>
    </location>
</feature>
<protein>
    <recommendedName>
        <fullName evidence="2">Phosphodiester glycosidase domain-containing protein</fullName>
    </recommendedName>
</protein>
<feature type="domain" description="Phosphodiester glycosidase" evidence="2">
    <location>
        <begin position="106"/>
        <end position="254"/>
    </location>
</feature>
<dbReference type="RefSeq" id="WP_220202755.1">
    <property type="nucleotide sequence ID" value="NZ_BNJK01000001.1"/>
</dbReference>
<dbReference type="InterPro" id="IPR018711">
    <property type="entry name" value="NAGPA"/>
</dbReference>
<reference evidence="3" key="1">
    <citation type="submission" date="2020-10" db="EMBL/GenBank/DDBJ databases">
        <title>Taxonomic study of unclassified bacteria belonging to the class Ktedonobacteria.</title>
        <authorList>
            <person name="Yabe S."/>
            <person name="Wang C.M."/>
            <person name="Zheng Y."/>
            <person name="Sakai Y."/>
            <person name="Cavaletti L."/>
            <person name="Monciardini P."/>
            <person name="Donadio S."/>
        </authorList>
    </citation>
    <scope>NUCLEOTIDE SEQUENCE</scope>
    <source>
        <strain evidence="3">ID150040</strain>
    </source>
</reference>
<dbReference type="PROSITE" id="PS51257">
    <property type="entry name" value="PROKAR_LIPOPROTEIN"/>
    <property type="match status" value="1"/>
</dbReference>
<keyword evidence="1" id="KW-0732">Signal</keyword>